<dbReference type="AlphaFoldDB" id="A0A9Q6EL19"/>
<proteinExistence type="predicted"/>
<gene>
    <name evidence="1" type="ORF">VF08_14560</name>
</gene>
<accession>A0A9Q6EL19</accession>
<dbReference type="GeneID" id="57096914"/>
<reference evidence="1 2" key="1">
    <citation type="submission" date="2015-02" db="EMBL/GenBank/DDBJ databases">
        <title>Nostoc linckia genome annotation.</title>
        <authorList>
            <person name="Zhou Z."/>
        </authorList>
    </citation>
    <scope>NUCLEOTIDE SEQUENCE [LARGE SCALE GENOMIC DNA]</scope>
    <source>
        <strain evidence="2">z8</strain>
    </source>
</reference>
<comment type="caution">
    <text evidence="1">The sequence shown here is derived from an EMBL/GenBank/DDBJ whole genome shotgun (WGS) entry which is preliminary data.</text>
</comment>
<dbReference type="EMBL" id="LAHD01000036">
    <property type="protein sequence ID" value="PHK03546.1"/>
    <property type="molecule type" value="Genomic_DNA"/>
</dbReference>
<organism evidence="1 2">
    <name type="scientific">Nostoc linckia z8</name>
    <dbReference type="NCBI Taxonomy" id="1628746"/>
    <lineage>
        <taxon>Bacteria</taxon>
        <taxon>Bacillati</taxon>
        <taxon>Cyanobacteriota</taxon>
        <taxon>Cyanophyceae</taxon>
        <taxon>Nostocales</taxon>
        <taxon>Nostocaceae</taxon>
        <taxon>Nostoc</taxon>
    </lineage>
</organism>
<dbReference type="Proteomes" id="UP000222310">
    <property type="component" value="Unassembled WGS sequence"/>
</dbReference>
<sequence length="76" mass="8776">MTNAQSKIDELFKLLKPLNRTQGEHSVSVTFYPGVKGGVINFMLDWKTLIGEKEFDDIDEAIEFAYYLQKQANINY</sequence>
<evidence type="ECO:0000313" key="2">
    <source>
        <dbReference type="Proteomes" id="UP000222310"/>
    </source>
</evidence>
<name>A0A9Q6EL19_NOSLI</name>
<evidence type="ECO:0000313" key="1">
    <source>
        <dbReference type="EMBL" id="PHK03546.1"/>
    </source>
</evidence>
<dbReference type="RefSeq" id="WP_099069296.1">
    <property type="nucleotide sequence ID" value="NZ_LAHD01000036.1"/>
</dbReference>
<protein>
    <submittedName>
        <fullName evidence="1">Uncharacterized protein</fullName>
    </submittedName>
</protein>